<keyword evidence="6" id="KW-1185">Reference proteome</keyword>
<evidence type="ECO:0000259" key="2">
    <source>
        <dbReference type="Pfam" id="PF12552"/>
    </source>
</evidence>
<feature type="domain" description="DUF3741" evidence="2">
    <location>
        <begin position="213"/>
        <end position="255"/>
    </location>
</feature>
<protein>
    <recommendedName>
        <fullName evidence="7">DUF4378 domain-containing protein</fullName>
    </recommendedName>
</protein>
<evidence type="ECO:0008006" key="7">
    <source>
        <dbReference type="Google" id="ProtNLM"/>
    </source>
</evidence>
<reference evidence="5 6" key="1">
    <citation type="submission" date="2018-06" db="EMBL/GenBank/DDBJ databases">
        <title>The Genome of Cuscuta australis (Dodder) Provides Insight into the Evolution of Plant Parasitism.</title>
        <authorList>
            <person name="Liu H."/>
        </authorList>
    </citation>
    <scope>NUCLEOTIDE SEQUENCE [LARGE SCALE GENOMIC DNA]</scope>
    <source>
        <strain evidence="6">cv. Yunnan</strain>
        <tissue evidence="5">Vines</tissue>
    </source>
</reference>
<gene>
    <name evidence="5" type="ORF">DM860_012004</name>
</gene>
<dbReference type="PANTHER" id="PTHR46634">
    <property type="entry name" value="M REDUCTASE II SUBUNIT GAMMA, PUTATIVE (DUF3741)-RELATED"/>
    <property type="match status" value="1"/>
</dbReference>
<feature type="region of interest" description="Disordered" evidence="1">
    <location>
        <begin position="478"/>
        <end position="498"/>
    </location>
</feature>
<dbReference type="PANTHER" id="PTHR46634:SF3">
    <property type="entry name" value="M REDUCTASE II SUBUNIT GAMMA, PUTATIVE (DUF3741)-RELATED"/>
    <property type="match status" value="1"/>
</dbReference>
<dbReference type="Pfam" id="PF14309">
    <property type="entry name" value="DUF4378"/>
    <property type="match status" value="1"/>
</dbReference>
<name>A0A328DDA3_9ASTE</name>
<feature type="domain" description="DUF4378" evidence="3">
    <location>
        <begin position="769"/>
        <end position="921"/>
    </location>
</feature>
<dbReference type="EMBL" id="NQVE01000175">
    <property type="protein sequence ID" value="RAL42221.1"/>
    <property type="molecule type" value="Genomic_DNA"/>
</dbReference>
<dbReference type="Proteomes" id="UP000249390">
    <property type="component" value="Unassembled WGS sequence"/>
</dbReference>
<evidence type="ECO:0000259" key="4">
    <source>
        <dbReference type="Pfam" id="PF14383"/>
    </source>
</evidence>
<evidence type="ECO:0000259" key="3">
    <source>
        <dbReference type="Pfam" id="PF14309"/>
    </source>
</evidence>
<proteinExistence type="predicted"/>
<dbReference type="InterPro" id="IPR032795">
    <property type="entry name" value="DUF3741-assoc"/>
</dbReference>
<evidence type="ECO:0000313" key="6">
    <source>
        <dbReference type="Proteomes" id="UP000249390"/>
    </source>
</evidence>
<dbReference type="Pfam" id="PF14383">
    <property type="entry name" value="VARLMGL"/>
    <property type="match status" value="1"/>
</dbReference>
<sequence>MNVVQNSKNRNLDKPFPGCLGRMVNLFDLNSGVSGNKLLTEKPHRDGSLSRSNSDVTWMSSNETQIQDKEIVSQFSRDALKTKVNGTPMKMHLAEEMSKDISSKYSPPSVVAKLMGLDAFPSQPQVSTMHRDYSGGHEQSADGNTTLNCCHHRSVSLDTEVGRKYYQYPEHNECKDVYEVWHSRQEMNPMRSKLPQKGRFNETSNDKKAAFVRQKFIEAKCLSVDEKCHDSKKFHEALEVLSSNTDLFLKFLQEPRPNTISERVYNLQSIPAPETKRITVLKPSKMLDNCKFVGTGKNENVMKGTGQVGQVNRIDKPHPDHSDNSMIQPTRIVVLKPSTVKYHELNSSSSPPSQGKKFFGVVEEKDARESREVAKSITRQMRESLAGHRRDETLLSSVFSNGYVGDESSFNKSESECAAMNLSDSEVMSPLSRHSWDYINNKFNSPYSISSLSRASYSPESSVSREAKKRLSERWAMVASNRSHQEQRHPRRSSSTLGEMLALSDAKKSGTPDGEGNEEVIELTSCSVEDTNMNDVDVNLPKNLLRSKSVPTSSTIFASQLNVNVPELGAEMTGISRDKTKERSTKSSLKGKVSSLFFSRNKRNSETDESPFFGNPSSFLTKVEENRGECIKGTGVECSPPDLHGLSGEASSPDFVEKQGLFSSSESVPSLNFGNLKESHEQPSPVSVLETFEEDGHSAKSSLGNIKPYHRSGEFLPHQPIGSNNLIDKSPPIGSIARTLSWDDSCVDTHSLKLAVSTCTPDEEEREWFFFIQTLLSVAGLDEVSRWHSPDSPLDPLLRDTFIGLNESLHEAKQRHRRSTRKLLFDCVNAALMDMAGHARDKKMNFDCDHNTLSVVSADRVWERIKGWFVNDGEDTTANDLAERMLREEVVGKRWSEYSRVELESVGREIEARLLEEIVEDAVVELAASM</sequence>
<dbReference type="Pfam" id="PF12552">
    <property type="entry name" value="DUF3741"/>
    <property type="match status" value="1"/>
</dbReference>
<dbReference type="InterPro" id="IPR025486">
    <property type="entry name" value="DUF4378"/>
</dbReference>
<comment type="caution">
    <text evidence="5">The sequence shown here is derived from an EMBL/GenBank/DDBJ whole genome shotgun (WGS) entry which is preliminary data.</text>
</comment>
<organism evidence="5 6">
    <name type="scientific">Cuscuta australis</name>
    <dbReference type="NCBI Taxonomy" id="267555"/>
    <lineage>
        <taxon>Eukaryota</taxon>
        <taxon>Viridiplantae</taxon>
        <taxon>Streptophyta</taxon>
        <taxon>Embryophyta</taxon>
        <taxon>Tracheophyta</taxon>
        <taxon>Spermatophyta</taxon>
        <taxon>Magnoliopsida</taxon>
        <taxon>eudicotyledons</taxon>
        <taxon>Gunneridae</taxon>
        <taxon>Pentapetalae</taxon>
        <taxon>asterids</taxon>
        <taxon>lamiids</taxon>
        <taxon>Solanales</taxon>
        <taxon>Convolvulaceae</taxon>
        <taxon>Cuscuteae</taxon>
        <taxon>Cuscuta</taxon>
        <taxon>Cuscuta subgen. Grammica</taxon>
        <taxon>Cuscuta sect. Cleistogrammica</taxon>
    </lineage>
</organism>
<dbReference type="AlphaFoldDB" id="A0A328DDA3"/>
<evidence type="ECO:0000256" key="1">
    <source>
        <dbReference type="SAM" id="MobiDB-lite"/>
    </source>
</evidence>
<evidence type="ECO:0000313" key="5">
    <source>
        <dbReference type="EMBL" id="RAL42221.1"/>
    </source>
</evidence>
<accession>A0A328DDA3</accession>
<feature type="domain" description="DUF3741" evidence="4">
    <location>
        <begin position="107"/>
        <end position="123"/>
    </location>
</feature>
<dbReference type="InterPro" id="IPR022212">
    <property type="entry name" value="DUF3741"/>
</dbReference>